<keyword evidence="7" id="KW-0239">DNA-directed DNA polymerase</keyword>
<dbReference type="InterPro" id="IPR007185">
    <property type="entry name" value="DNA_pol_a/d/e_bsu"/>
</dbReference>
<evidence type="ECO:0000256" key="8">
    <source>
        <dbReference type="ARBA" id="ARBA00023242"/>
    </source>
</evidence>
<feature type="compositionally biased region" description="Pro residues" evidence="10">
    <location>
        <begin position="1"/>
        <end position="16"/>
    </location>
</feature>
<comment type="caution">
    <text evidence="13">The sequence shown here is derived from an EMBL/GenBank/DDBJ whole genome shotgun (WGS) entry which is preliminary data.</text>
</comment>
<evidence type="ECO:0000259" key="12">
    <source>
        <dbReference type="Pfam" id="PF18018"/>
    </source>
</evidence>
<feature type="domain" description="DNA polymerase delta subunit OB-fold" evidence="12">
    <location>
        <begin position="42"/>
        <end position="179"/>
    </location>
</feature>
<dbReference type="PANTHER" id="PTHR10416">
    <property type="entry name" value="DNA POLYMERASE DELTA SUBUNIT 2"/>
    <property type="match status" value="1"/>
</dbReference>
<comment type="catalytic activity">
    <reaction evidence="9">
        <text>DNA(n) + a 2'-deoxyribonucleoside 5'-triphosphate = DNA(n+1) + diphosphate</text>
        <dbReference type="Rhea" id="RHEA:22508"/>
        <dbReference type="Rhea" id="RHEA-COMP:17339"/>
        <dbReference type="Rhea" id="RHEA-COMP:17340"/>
        <dbReference type="ChEBI" id="CHEBI:33019"/>
        <dbReference type="ChEBI" id="CHEBI:61560"/>
        <dbReference type="ChEBI" id="CHEBI:173112"/>
        <dbReference type="EC" id="2.7.7.7"/>
    </reaction>
</comment>
<dbReference type="Pfam" id="PF18018">
    <property type="entry name" value="DNA_pol_D_N"/>
    <property type="match status" value="1"/>
</dbReference>
<dbReference type="Pfam" id="PF04042">
    <property type="entry name" value="DNA_pol_E_B"/>
    <property type="match status" value="1"/>
</dbReference>
<feature type="compositionally biased region" description="Basic residues" evidence="10">
    <location>
        <begin position="201"/>
        <end position="210"/>
    </location>
</feature>
<name>A0A427YJ86_9TREE</name>
<keyword evidence="4" id="KW-0808">Transferase</keyword>
<dbReference type="AlphaFoldDB" id="A0A427YJ86"/>
<evidence type="ECO:0000256" key="4">
    <source>
        <dbReference type="ARBA" id="ARBA00022679"/>
    </source>
</evidence>
<dbReference type="GO" id="GO:0006281">
    <property type="term" value="P:DNA repair"/>
    <property type="evidence" value="ECO:0007669"/>
    <property type="project" value="UniProtKB-ARBA"/>
</dbReference>
<comment type="subcellular location">
    <subcellularLocation>
        <location evidence="1">Nucleus</location>
    </subcellularLocation>
</comment>
<feature type="region of interest" description="Disordered" evidence="10">
    <location>
        <begin position="198"/>
        <end position="221"/>
    </location>
</feature>
<comment type="similarity">
    <text evidence="2">Belongs to the DNA polymerase delta/II small subunit family.</text>
</comment>
<evidence type="ECO:0000256" key="10">
    <source>
        <dbReference type="SAM" id="MobiDB-lite"/>
    </source>
</evidence>
<accession>A0A427YJ86</accession>
<proteinExistence type="inferred from homology"/>
<feature type="domain" description="DNA polymerase alpha/delta/epsilon subunit B" evidence="11">
    <location>
        <begin position="231"/>
        <end position="479"/>
    </location>
</feature>
<evidence type="ECO:0000313" key="14">
    <source>
        <dbReference type="Proteomes" id="UP000279259"/>
    </source>
</evidence>
<evidence type="ECO:0000256" key="6">
    <source>
        <dbReference type="ARBA" id="ARBA00022705"/>
    </source>
</evidence>
<dbReference type="GO" id="GO:0006273">
    <property type="term" value="P:lagging strand elongation"/>
    <property type="evidence" value="ECO:0007669"/>
    <property type="project" value="UniProtKB-ARBA"/>
</dbReference>
<feature type="region of interest" description="Disordered" evidence="10">
    <location>
        <begin position="1"/>
        <end position="21"/>
    </location>
</feature>
<evidence type="ECO:0000256" key="1">
    <source>
        <dbReference type="ARBA" id="ARBA00004123"/>
    </source>
</evidence>
<feature type="region of interest" description="Disordered" evidence="10">
    <location>
        <begin position="293"/>
        <end position="313"/>
    </location>
</feature>
<sequence length="545" mass="59651">MASPLPAEPGPAPRRPNPSYSSLPELSKPFVIDPANRSYRHQYSNVYFVRLVELRPIVEKRAEERWKAVRGKPPLLPRILNLQRSQLCYIVGTVYLDMPLKPNVLEDMARDHWIVPPAPRPEFFSAQDAVHLEDESGRVRLVGDVIKRERDREGGGLVTGLIMAVLGMETSSGDFEVVDLCFAGLPELYKAPGDVNGTGHGKVKGKGKGKGKAEGMDVDEAPLSGQDKTWVALVSGLSVGAQEAPADLKTQLLVEWLTGESGGPSRTRGSRLQDQLEGARVARLILAGNSLTMPVRGTDDKQPKRFNTSNKTLYPSHPTKTLSLVLSDILSSALPINLIPGPSDPAGATLPQQPLPSVMFGGPKVKGLECMTNPAWLEVGERRSEHVSEHHLSQALVHGKGETLNRDSFFGTGGQTIDDVYKYLPSNARLSMARRTLEWRHIAPTAPDTLWMYPFPDADPFILRQRPDVYFIGNQPEFETALVGDADAPTRIILLPSFAKTGQVALLCLETLECKTVEFEVPTWVGEANGHGVGGMKEEGDVKME</sequence>
<dbReference type="PANTHER" id="PTHR10416:SF0">
    <property type="entry name" value="DNA POLYMERASE DELTA SUBUNIT 2"/>
    <property type="match status" value="1"/>
</dbReference>
<dbReference type="GO" id="GO:0043625">
    <property type="term" value="C:delta DNA polymerase complex"/>
    <property type="evidence" value="ECO:0007669"/>
    <property type="project" value="TreeGrafter"/>
</dbReference>
<keyword evidence="14" id="KW-1185">Reference proteome</keyword>
<dbReference type="GO" id="GO:0003887">
    <property type="term" value="F:DNA-directed DNA polymerase activity"/>
    <property type="evidence" value="ECO:0007669"/>
    <property type="project" value="UniProtKB-KW"/>
</dbReference>
<keyword evidence="8" id="KW-0539">Nucleus</keyword>
<protein>
    <recommendedName>
        <fullName evidence="3">DNA-directed DNA polymerase</fullName>
        <ecNumber evidence="3">2.7.7.7</ecNumber>
    </recommendedName>
</protein>
<organism evidence="13 14">
    <name type="scientific">Saitozyma podzolica</name>
    <dbReference type="NCBI Taxonomy" id="1890683"/>
    <lineage>
        <taxon>Eukaryota</taxon>
        <taxon>Fungi</taxon>
        <taxon>Dikarya</taxon>
        <taxon>Basidiomycota</taxon>
        <taxon>Agaricomycotina</taxon>
        <taxon>Tremellomycetes</taxon>
        <taxon>Tremellales</taxon>
        <taxon>Trimorphomycetaceae</taxon>
        <taxon>Saitozyma</taxon>
    </lineage>
</organism>
<dbReference type="Proteomes" id="UP000279259">
    <property type="component" value="Unassembled WGS sequence"/>
</dbReference>
<evidence type="ECO:0000313" key="13">
    <source>
        <dbReference type="EMBL" id="RSH91137.1"/>
    </source>
</evidence>
<evidence type="ECO:0000256" key="3">
    <source>
        <dbReference type="ARBA" id="ARBA00012417"/>
    </source>
</evidence>
<evidence type="ECO:0000256" key="9">
    <source>
        <dbReference type="ARBA" id="ARBA00049244"/>
    </source>
</evidence>
<evidence type="ECO:0000256" key="2">
    <source>
        <dbReference type="ARBA" id="ARBA00006035"/>
    </source>
</evidence>
<evidence type="ECO:0000256" key="7">
    <source>
        <dbReference type="ARBA" id="ARBA00022932"/>
    </source>
</evidence>
<dbReference type="EMBL" id="RSCD01000008">
    <property type="protein sequence ID" value="RSH91137.1"/>
    <property type="molecule type" value="Genomic_DNA"/>
</dbReference>
<keyword evidence="5" id="KW-0548">Nucleotidyltransferase</keyword>
<dbReference type="OrthoDB" id="3763at2759"/>
<dbReference type="STRING" id="1890683.A0A427YJ86"/>
<dbReference type="EC" id="2.7.7.7" evidence="3"/>
<gene>
    <name evidence="13" type="ORF">EHS25_009436</name>
</gene>
<dbReference type="InterPro" id="IPR040663">
    <property type="entry name" value="DNA_pol_D_N"/>
</dbReference>
<evidence type="ECO:0000256" key="5">
    <source>
        <dbReference type="ARBA" id="ARBA00022695"/>
    </source>
</evidence>
<evidence type="ECO:0000259" key="11">
    <source>
        <dbReference type="Pfam" id="PF04042"/>
    </source>
</evidence>
<dbReference type="Gene3D" id="3.60.21.50">
    <property type="match status" value="1"/>
</dbReference>
<dbReference type="Gene3D" id="2.40.50.430">
    <property type="match status" value="1"/>
</dbReference>
<dbReference type="FunFam" id="2.40.50.430:FF:000002">
    <property type="entry name" value="DNA polymerase delta subunit"/>
    <property type="match status" value="1"/>
</dbReference>
<dbReference type="GO" id="GO:0003677">
    <property type="term" value="F:DNA binding"/>
    <property type="evidence" value="ECO:0007669"/>
    <property type="project" value="InterPro"/>
</dbReference>
<dbReference type="InterPro" id="IPR024826">
    <property type="entry name" value="DNA_pol_delta/II_ssu"/>
</dbReference>
<reference evidence="13 14" key="1">
    <citation type="submission" date="2018-11" db="EMBL/GenBank/DDBJ databases">
        <title>Genome sequence of Saitozyma podzolica DSM 27192.</title>
        <authorList>
            <person name="Aliyu H."/>
            <person name="Gorte O."/>
            <person name="Ochsenreither K."/>
        </authorList>
    </citation>
    <scope>NUCLEOTIDE SEQUENCE [LARGE SCALE GENOMIC DNA]</scope>
    <source>
        <strain evidence="13 14">DSM 27192</strain>
    </source>
</reference>
<keyword evidence="6" id="KW-0235">DNA replication</keyword>